<keyword evidence="6" id="KW-0157">Chromophore</keyword>
<dbReference type="InterPro" id="IPR006050">
    <property type="entry name" value="DNA_photolyase_N"/>
</dbReference>
<feature type="binding site" evidence="4">
    <location>
        <begin position="372"/>
        <end position="374"/>
    </location>
    <ligand>
        <name>FAD</name>
        <dbReference type="ChEBI" id="CHEBI:57692"/>
    </ligand>
</feature>
<keyword evidence="9" id="KW-1185">Reference proteome</keyword>
<evidence type="ECO:0000256" key="4">
    <source>
        <dbReference type="PIRSR" id="PIRSR602081-1"/>
    </source>
</evidence>
<dbReference type="GO" id="GO:0003904">
    <property type="term" value="F:deoxyribodipyrimidine photo-lyase activity"/>
    <property type="evidence" value="ECO:0007669"/>
    <property type="project" value="TreeGrafter"/>
</dbReference>
<feature type="site" description="Electron transfer via tryptophanyl radical" evidence="5">
    <location>
        <position position="359"/>
    </location>
</feature>
<evidence type="ECO:0000256" key="2">
    <source>
        <dbReference type="ARBA" id="ARBA00022630"/>
    </source>
</evidence>
<dbReference type="Proteomes" id="UP000436016">
    <property type="component" value="Unassembled WGS sequence"/>
</dbReference>
<feature type="site" description="Electron transfer via tryptophanyl radical" evidence="5">
    <location>
        <position position="306"/>
    </location>
</feature>
<dbReference type="SUPFAM" id="SSF52425">
    <property type="entry name" value="Cryptochrome/photolyase, N-terminal domain"/>
    <property type="match status" value="1"/>
</dbReference>
<dbReference type="PANTHER" id="PTHR11455:SF9">
    <property type="entry name" value="CRYPTOCHROME CIRCADIAN CLOCK 5 ISOFORM X1"/>
    <property type="match status" value="1"/>
</dbReference>
<name>A0A6B0TRK0_9RHOB</name>
<dbReference type="GO" id="GO:0003677">
    <property type="term" value="F:DNA binding"/>
    <property type="evidence" value="ECO:0007669"/>
    <property type="project" value="TreeGrafter"/>
</dbReference>
<organism evidence="8 9">
    <name type="scientific">Oceanomicrobium pacificus</name>
    <dbReference type="NCBI Taxonomy" id="2692916"/>
    <lineage>
        <taxon>Bacteria</taxon>
        <taxon>Pseudomonadati</taxon>
        <taxon>Pseudomonadota</taxon>
        <taxon>Alphaproteobacteria</taxon>
        <taxon>Rhodobacterales</taxon>
        <taxon>Paracoccaceae</taxon>
        <taxon>Oceanomicrobium</taxon>
    </lineage>
</organism>
<dbReference type="Pfam" id="PF03441">
    <property type="entry name" value="FAD_binding_7"/>
    <property type="match status" value="1"/>
</dbReference>
<dbReference type="EMBL" id="WUWG01000006">
    <property type="protein sequence ID" value="MXU66586.1"/>
    <property type="molecule type" value="Genomic_DNA"/>
</dbReference>
<dbReference type="Gene3D" id="3.40.50.620">
    <property type="entry name" value="HUPs"/>
    <property type="match status" value="1"/>
</dbReference>
<evidence type="ECO:0000313" key="8">
    <source>
        <dbReference type="EMBL" id="MXU66586.1"/>
    </source>
</evidence>
<dbReference type="AlphaFoldDB" id="A0A6B0TRK0"/>
<dbReference type="PROSITE" id="PS51645">
    <property type="entry name" value="PHR_CRY_ALPHA_BETA"/>
    <property type="match status" value="1"/>
</dbReference>
<comment type="caution">
    <text evidence="8">The sequence shown here is derived from an EMBL/GenBank/DDBJ whole genome shotgun (WGS) entry which is preliminary data.</text>
</comment>
<evidence type="ECO:0000256" key="3">
    <source>
        <dbReference type="ARBA" id="ARBA00022827"/>
    </source>
</evidence>
<keyword evidence="2 4" id="KW-0285">Flavoprotein</keyword>
<protein>
    <submittedName>
        <fullName evidence="8">Deoxyribodipyrimidine photo-lyase</fullName>
    </submittedName>
</protein>
<dbReference type="Pfam" id="PF00875">
    <property type="entry name" value="DNA_photolyase"/>
    <property type="match status" value="1"/>
</dbReference>
<dbReference type="GO" id="GO:0071949">
    <property type="term" value="F:FAD binding"/>
    <property type="evidence" value="ECO:0007669"/>
    <property type="project" value="TreeGrafter"/>
</dbReference>
<reference evidence="8 9" key="1">
    <citation type="submission" date="2019-12" db="EMBL/GenBank/DDBJ databases">
        <title>Strain KN286 was isolated from seawater, which was collected from Caroline Seamount in the tropical western Pacific.</title>
        <authorList>
            <person name="Wang Q."/>
        </authorList>
    </citation>
    <scope>NUCLEOTIDE SEQUENCE [LARGE SCALE GENOMIC DNA]</scope>
    <source>
        <strain evidence="8 9">KN286</strain>
    </source>
</reference>
<dbReference type="SUPFAM" id="SSF48173">
    <property type="entry name" value="Cryptochrome/photolyase FAD-binding domain"/>
    <property type="match status" value="1"/>
</dbReference>
<dbReference type="GO" id="GO:0009416">
    <property type="term" value="P:response to light stimulus"/>
    <property type="evidence" value="ECO:0007669"/>
    <property type="project" value="TreeGrafter"/>
</dbReference>
<proteinExistence type="inferred from homology"/>
<accession>A0A6B0TRK0</accession>
<keyword evidence="3 4" id="KW-0274">FAD</keyword>
<dbReference type="InterPro" id="IPR005101">
    <property type="entry name" value="Cryptochr/Photolyase_FAD-bd"/>
</dbReference>
<evidence type="ECO:0000256" key="5">
    <source>
        <dbReference type="PIRSR" id="PIRSR602081-2"/>
    </source>
</evidence>
<feature type="binding site" evidence="4">
    <location>
        <position position="272"/>
    </location>
    <ligand>
        <name>FAD</name>
        <dbReference type="ChEBI" id="CHEBI:57692"/>
    </ligand>
</feature>
<dbReference type="PRINTS" id="PR00147">
    <property type="entry name" value="DNAPHOTLYASE"/>
</dbReference>
<gene>
    <name evidence="8" type="ORF">GSH16_14140</name>
</gene>
<dbReference type="InterPro" id="IPR002081">
    <property type="entry name" value="Cryptochrome/DNA_photolyase_1"/>
</dbReference>
<evidence type="ECO:0000256" key="6">
    <source>
        <dbReference type="RuleBase" id="RU004182"/>
    </source>
</evidence>
<comment type="cofactor">
    <cofactor evidence="1">
        <name>(6R)-5,10-methylene-5,6,7,8-tetrahydrofolate</name>
        <dbReference type="ChEBI" id="CHEBI:15636"/>
    </cofactor>
</comment>
<feature type="binding site" evidence="4">
    <location>
        <position position="224"/>
    </location>
    <ligand>
        <name>FAD</name>
        <dbReference type="ChEBI" id="CHEBI:57692"/>
    </ligand>
</feature>
<feature type="domain" description="Photolyase/cryptochrome alpha/beta" evidence="7">
    <location>
        <begin position="5"/>
        <end position="131"/>
    </location>
</feature>
<dbReference type="InterPro" id="IPR014729">
    <property type="entry name" value="Rossmann-like_a/b/a_fold"/>
</dbReference>
<evidence type="ECO:0000256" key="1">
    <source>
        <dbReference type="ARBA" id="ARBA00001932"/>
    </source>
</evidence>
<dbReference type="InterPro" id="IPR036134">
    <property type="entry name" value="Crypto/Photolyase_FAD-like_sf"/>
</dbReference>
<sequence length="472" mass="52780">MSTTSPTLVWFRRDFRLDDNGALAAAAEKGGPVVPVFILDPDVDQLGAAPAWRLEQAIEHFGAVLEGMGSRLILRRGKALDMLRDLVAETGAGAVHWNRYYQPQVVARDREVKAALKEDGLEACSFDGMVLRDPWEVRTQSGDPYRVYSPFWKSLRGMDIPAPRDPPGALPAPDTWPESERLADWGLGGAMNRGAEIVAGHARIGEAAARDRLDEFLDGSVARYAADRNRLDRPDATSGLSEPLAWGEISPRRIFHTVQGRDAAGTKGAEKFLSELGWRDFAWHIHHSFPALAEENWSDGWDNFPWREENDDAEAWQRGLTGEEMVDAAMRELYVTGRMHNRARMLVASYLTKHYLVHWRVGLRWFEHCLIDWDPASNGMGWQWVAGSGPDAAPYFRVFNPALQAEKFDPKGSYRRLYLDPEADGANAFLRAVPRSWGLGEGARPDTPRISLKDGRDRALGAYEAMKSGRGD</sequence>
<dbReference type="Gene3D" id="1.25.40.80">
    <property type="match status" value="1"/>
</dbReference>
<comment type="cofactor">
    <cofactor evidence="4">
        <name>FAD</name>
        <dbReference type="ChEBI" id="CHEBI:57692"/>
    </cofactor>
    <text evidence="4">Binds 1 FAD per subunit.</text>
</comment>
<evidence type="ECO:0000313" key="9">
    <source>
        <dbReference type="Proteomes" id="UP000436016"/>
    </source>
</evidence>
<feature type="site" description="Electron transfer via tryptophanyl radical" evidence="5">
    <location>
        <position position="382"/>
    </location>
</feature>
<dbReference type="RefSeq" id="WP_160856208.1">
    <property type="nucleotide sequence ID" value="NZ_WUWG01000006.1"/>
</dbReference>
<comment type="similarity">
    <text evidence="6">Belongs to the DNA photolyase family.</text>
</comment>
<dbReference type="PANTHER" id="PTHR11455">
    <property type="entry name" value="CRYPTOCHROME"/>
    <property type="match status" value="1"/>
</dbReference>
<evidence type="ECO:0000259" key="7">
    <source>
        <dbReference type="PROSITE" id="PS51645"/>
    </source>
</evidence>
<feature type="binding site" evidence="4">
    <location>
        <begin position="237"/>
        <end position="241"/>
    </location>
    <ligand>
        <name>FAD</name>
        <dbReference type="ChEBI" id="CHEBI:57692"/>
    </ligand>
</feature>
<keyword evidence="8" id="KW-0456">Lyase</keyword>
<dbReference type="InterPro" id="IPR036155">
    <property type="entry name" value="Crypto/Photolyase_N_sf"/>
</dbReference>
<dbReference type="Gene3D" id="1.10.579.10">
    <property type="entry name" value="DNA Cyclobutane Dipyrimidine Photolyase, subunit A, domain 3"/>
    <property type="match status" value="1"/>
</dbReference>